<evidence type="ECO:0000256" key="1">
    <source>
        <dbReference type="ARBA" id="ARBA00004651"/>
    </source>
</evidence>
<evidence type="ECO:0000256" key="10">
    <source>
        <dbReference type="ARBA" id="ARBA00023004"/>
    </source>
</evidence>
<keyword evidence="3 12" id="KW-0813">Transport</keyword>
<dbReference type="PIRSF" id="PIRSF006446">
    <property type="entry name" value="Cyt_quinol_oxidase_1"/>
    <property type="match status" value="1"/>
</dbReference>
<dbReference type="GO" id="GO:0070069">
    <property type="term" value="C:cytochrome complex"/>
    <property type="evidence" value="ECO:0007669"/>
    <property type="project" value="UniProtKB-UniRule"/>
</dbReference>
<name>A0A939MMD2_9MICO</name>
<dbReference type="Pfam" id="PF01654">
    <property type="entry name" value="Cyt_bd_oxida_I"/>
    <property type="match status" value="1"/>
</dbReference>
<keyword evidence="4 12" id="KW-1003">Cell membrane</keyword>
<reference evidence="14" key="1">
    <citation type="submission" date="2021-03" db="EMBL/GenBank/DDBJ databases">
        <title>Leucobacter chromiisoli sp. nov., isolated from chromium-containing soil of chemical plant.</title>
        <authorList>
            <person name="Xu Z."/>
        </authorList>
    </citation>
    <scope>NUCLEOTIDE SEQUENCE</scope>
    <source>
        <strain evidence="14">S27</strain>
    </source>
</reference>
<keyword evidence="11 12" id="KW-0472">Membrane</keyword>
<dbReference type="EMBL" id="JAGDYM010000015">
    <property type="protein sequence ID" value="MBO1902900.1"/>
    <property type="molecule type" value="Genomic_DNA"/>
</dbReference>
<feature type="transmembrane region" description="Helical" evidence="12">
    <location>
        <begin position="131"/>
        <end position="154"/>
    </location>
</feature>
<feature type="transmembrane region" description="Helical" evidence="12">
    <location>
        <begin position="191"/>
        <end position="211"/>
    </location>
</feature>
<dbReference type="GO" id="GO:0009055">
    <property type="term" value="F:electron transfer activity"/>
    <property type="evidence" value="ECO:0007669"/>
    <property type="project" value="UniProtKB-UniRule"/>
</dbReference>
<organism evidence="14 15">
    <name type="scientific">Leucobacter weissii</name>
    <dbReference type="NCBI Taxonomy" id="1983706"/>
    <lineage>
        <taxon>Bacteria</taxon>
        <taxon>Bacillati</taxon>
        <taxon>Actinomycetota</taxon>
        <taxon>Actinomycetes</taxon>
        <taxon>Micrococcales</taxon>
        <taxon>Microbacteriaceae</taxon>
        <taxon>Leucobacter</taxon>
    </lineage>
</organism>
<evidence type="ECO:0000313" key="14">
    <source>
        <dbReference type="EMBL" id="MBO1902900.1"/>
    </source>
</evidence>
<dbReference type="PANTHER" id="PTHR30365">
    <property type="entry name" value="CYTOCHROME D UBIQUINOL OXIDASE"/>
    <property type="match status" value="1"/>
</dbReference>
<feature type="transmembrane region" description="Helical" evidence="12">
    <location>
        <begin position="20"/>
        <end position="45"/>
    </location>
</feature>
<dbReference type="Proteomes" id="UP000664382">
    <property type="component" value="Unassembled WGS sequence"/>
</dbReference>
<dbReference type="GO" id="GO:0020037">
    <property type="term" value="F:heme binding"/>
    <property type="evidence" value="ECO:0007669"/>
    <property type="project" value="TreeGrafter"/>
</dbReference>
<proteinExistence type="inferred from homology"/>
<evidence type="ECO:0000256" key="2">
    <source>
        <dbReference type="ARBA" id="ARBA00009819"/>
    </source>
</evidence>
<dbReference type="GO" id="GO:0005886">
    <property type="term" value="C:plasma membrane"/>
    <property type="evidence" value="ECO:0007669"/>
    <property type="project" value="UniProtKB-SubCell"/>
</dbReference>
<feature type="compositionally biased region" description="Basic and acidic residues" evidence="13">
    <location>
        <begin position="478"/>
        <end position="488"/>
    </location>
</feature>
<keyword evidence="7 12" id="KW-0479">Metal-binding</keyword>
<feature type="transmembrane region" description="Helical" evidence="12">
    <location>
        <begin position="223"/>
        <end position="244"/>
    </location>
</feature>
<evidence type="ECO:0000256" key="7">
    <source>
        <dbReference type="ARBA" id="ARBA00022723"/>
    </source>
</evidence>
<evidence type="ECO:0000256" key="5">
    <source>
        <dbReference type="ARBA" id="ARBA00022617"/>
    </source>
</evidence>
<evidence type="ECO:0000313" key="15">
    <source>
        <dbReference type="Proteomes" id="UP000664382"/>
    </source>
</evidence>
<dbReference type="AlphaFoldDB" id="A0A939MMD2"/>
<evidence type="ECO:0000256" key="13">
    <source>
        <dbReference type="SAM" id="MobiDB-lite"/>
    </source>
</evidence>
<evidence type="ECO:0000256" key="8">
    <source>
        <dbReference type="ARBA" id="ARBA00022982"/>
    </source>
</evidence>
<dbReference type="RefSeq" id="WP_208098654.1">
    <property type="nucleotide sequence ID" value="NZ_JAGDYM010000015.1"/>
</dbReference>
<feature type="transmembrane region" description="Helical" evidence="12">
    <location>
        <begin position="95"/>
        <end position="119"/>
    </location>
</feature>
<evidence type="ECO:0000256" key="3">
    <source>
        <dbReference type="ARBA" id="ARBA00022448"/>
    </source>
</evidence>
<evidence type="ECO:0000256" key="4">
    <source>
        <dbReference type="ARBA" id="ARBA00022475"/>
    </source>
</evidence>
<dbReference type="GO" id="GO:0046872">
    <property type="term" value="F:metal ion binding"/>
    <property type="evidence" value="ECO:0007669"/>
    <property type="project" value="UniProtKB-UniRule"/>
</dbReference>
<dbReference type="GO" id="GO:0016682">
    <property type="term" value="F:oxidoreductase activity, acting on diphenols and related substances as donors, oxygen as acceptor"/>
    <property type="evidence" value="ECO:0007669"/>
    <property type="project" value="TreeGrafter"/>
</dbReference>
<accession>A0A939MMD2</accession>
<comment type="subcellular location">
    <subcellularLocation>
        <location evidence="1">Cell membrane</location>
        <topology evidence="1">Multi-pass membrane protein</topology>
    </subcellularLocation>
</comment>
<dbReference type="InterPro" id="IPR002585">
    <property type="entry name" value="Cyt-d_ubiquinol_oxidase_su_1"/>
</dbReference>
<keyword evidence="5 12" id="KW-0349">Heme</keyword>
<keyword evidence="8 12" id="KW-0249">Electron transport</keyword>
<dbReference type="GO" id="GO:0019646">
    <property type="term" value="P:aerobic electron transport chain"/>
    <property type="evidence" value="ECO:0007669"/>
    <property type="project" value="InterPro"/>
</dbReference>
<comment type="caution">
    <text evidence="14">The sequence shown here is derived from an EMBL/GenBank/DDBJ whole genome shotgun (WGS) entry which is preliminary data.</text>
</comment>
<sequence length="488" mass="53713">MNEFLDALTLARWQFGLTTLYHFLFVPLTIGLSFLVAILQTAWVRTGKVKYLRLTKLYGKIFLINFAMGVVTGIVQEFQFGMNWSNYSRFVGDIFGAPLAMEGLIAFFLEATFIGLWIFGWDKLPKGAHLATIWLTSLATILSAYFILAANAFMQNPVGYELNEQTQRAELTNIGEVLLNPVALHQFPHTIFASIMFAATVMVAVAAWHLSRRQYVDEMRTSLRFGLWANILAFMGVGFTGHSLGMVMTQTQPMKMAAAEALYETASGADASFSIFSLGTPDGLHEIFSVRIPYLLSFLSHGNFTGEVEGIRDLQAAYTEMYCGADSSLLTCPSDGQFMPIIWVTYWSFRWMIGLGALATLVSVVGLWITRKNREVPAWAWKVAIWTAPVPMIASLVGWIFTEMGRQPWIVFGVMTTESGVSPGVPAWAVLVSLIVFTVVYGGLAVVEFKLIVKAAQAGPPEIETSGDGGADGSGEGDVDHDKLATVY</sequence>
<keyword evidence="15" id="KW-1185">Reference proteome</keyword>
<gene>
    <name evidence="14" type="ORF">J4H92_13190</name>
</gene>
<feature type="transmembrane region" description="Helical" evidence="12">
    <location>
        <begin position="349"/>
        <end position="369"/>
    </location>
</feature>
<feature type="transmembrane region" description="Helical" evidence="12">
    <location>
        <begin position="425"/>
        <end position="447"/>
    </location>
</feature>
<evidence type="ECO:0000256" key="11">
    <source>
        <dbReference type="ARBA" id="ARBA00023136"/>
    </source>
</evidence>
<feature type="region of interest" description="Disordered" evidence="13">
    <location>
        <begin position="463"/>
        <end position="488"/>
    </location>
</feature>
<protein>
    <submittedName>
        <fullName evidence="14">Cytochrome ubiquinol oxidase subunit I</fullName>
    </submittedName>
</protein>
<keyword evidence="10 12" id="KW-0408">Iron</keyword>
<dbReference type="PANTHER" id="PTHR30365:SF15">
    <property type="entry name" value="CYTOCHROME BD UBIQUINOL OXIDASE SUBUNIT 1"/>
    <property type="match status" value="1"/>
</dbReference>
<feature type="compositionally biased region" description="Gly residues" evidence="13">
    <location>
        <begin position="467"/>
        <end position="476"/>
    </location>
</feature>
<keyword evidence="6 12" id="KW-0812">Transmembrane</keyword>
<feature type="transmembrane region" description="Helical" evidence="12">
    <location>
        <begin position="381"/>
        <end position="401"/>
    </location>
</feature>
<evidence type="ECO:0000256" key="9">
    <source>
        <dbReference type="ARBA" id="ARBA00022989"/>
    </source>
</evidence>
<evidence type="ECO:0000256" key="6">
    <source>
        <dbReference type="ARBA" id="ARBA00022692"/>
    </source>
</evidence>
<feature type="transmembrane region" description="Helical" evidence="12">
    <location>
        <begin position="57"/>
        <end position="75"/>
    </location>
</feature>
<keyword evidence="9 12" id="KW-1133">Transmembrane helix</keyword>
<evidence type="ECO:0000256" key="12">
    <source>
        <dbReference type="PIRNR" id="PIRNR006446"/>
    </source>
</evidence>
<comment type="similarity">
    <text evidence="2 12">Belongs to the cytochrome ubiquinol oxidase subunit 1 family.</text>
</comment>